<name>A0ABP0QEB9_9DINO</name>
<evidence type="ECO:0000256" key="1">
    <source>
        <dbReference type="SAM" id="Coils"/>
    </source>
</evidence>
<feature type="coiled-coil region" evidence="1">
    <location>
        <begin position="51"/>
        <end position="116"/>
    </location>
</feature>
<feature type="coiled-coil region" evidence="1">
    <location>
        <begin position="142"/>
        <end position="237"/>
    </location>
</feature>
<keyword evidence="2" id="KW-0812">Transmembrane</keyword>
<keyword evidence="4" id="KW-1185">Reference proteome</keyword>
<keyword evidence="1" id="KW-0175">Coiled coil</keyword>
<dbReference type="Proteomes" id="UP001642484">
    <property type="component" value="Unassembled WGS sequence"/>
</dbReference>
<proteinExistence type="predicted"/>
<dbReference type="PROSITE" id="PS50096">
    <property type="entry name" value="IQ"/>
    <property type="match status" value="1"/>
</dbReference>
<dbReference type="SUPFAM" id="SSF52540">
    <property type="entry name" value="P-loop containing nucleoside triphosphate hydrolases"/>
    <property type="match status" value="1"/>
</dbReference>
<dbReference type="InterPro" id="IPR027417">
    <property type="entry name" value="P-loop_NTPase"/>
</dbReference>
<accession>A0ABP0QEB9</accession>
<feature type="transmembrane region" description="Helical" evidence="2">
    <location>
        <begin position="126"/>
        <end position="143"/>
    </location>
</feature>
<evidence type="ECO:0000313" key="4">
    <source>
        <dbReference type="Proteomes" id="UP001642484"/>
    </source>
</evidence>
<sequence length="323" mass="36937">VIKIQSWRKGITGRRFAKEFKKLSSARRIQSCWKQWRVRRVYQDLRQAVYLAQERWRMHAAKSQMKKLKQEAKEVGALMAKSHKAQEQATSLRKRNDELEAVQLQLQSEKKSLQSRAATIVNADCTYYHCSIIIPMVVCFIFVRLQFKAKELEEALEKLKSQMEEVKVQAEEAATLAASNKVVVETESLKRLETSLEEKTTEISQVKEELMALKTASAKQQEELHEAEGRYQQLLKNTAMQLEVAANAVSIVGILFGKVPEMQQRAENSNSAEGTRSLAAALLLTYRFAALLTHCSMLFDRIPMRRTVRSDGKSSMASTRPRR</sequence>
<gene>
    <name evidence="3" type="ORF">CCMP2556_LOCUS41792</name>
</gene>
<comment type="caution">
    <text evidence="3">The sequence shown here is derived from an EMBL/GenBank/DDBJ whole genome shotgun (WGS) entry which is preliminary data.</text>
</comment>
<keyword evidence="2" id="KW-1133">Transmembrane helix</keyword>
<dbReference type="EMBL" id="CAXAMN010024377">
    <property type="protein sequence ID" value="CAK9086210.1"/>
    <property type="molecule type" value="Genomic_DNA"/>
</dbReference>
<evidence type="ECO:0000313" key="3">
    <source>
        <dbReference type="EMBL" id="CAK9086210.1"/>
    </source>
</evidence>
<protein>
    <submittedName>
        <fullName evidence="3">Uncharacterized protein</fullName>
    </submittedName>
</protein>
<evidence type="ECO:0000256" key="2">
    <source>
        <dbReference type="SAM" id="Phobius"/>
    </source>
</evidence>
<organism evidence="3 4">
    <name type="scientific">Durusdinium trenchii</name>
    <dbReference type="NCBI Taxonomy" id="1381693"/>
    <lineage>
        <taxon>Eukaryota</taxon>
        <taxon>Sar</taxon>
        <taxon>Alveolata</taxon>
        <taxon>Dinophyceae</taxon>
        <taxon>Suessiales</taxon>
        <taxon>Symbiodiniaceae</taxon>
        <taxon>Durusdinium</taxon>
    </lineage>
</organism>
<dbReference type="Gene3D" id="1.20.5.190">
    <property type="match status" value="1"/>
</dbReference>
<feature type="non-terminal residue" evidence="3">
    <location>
        <position position="1"/>
    </location>
</feature>
<reference evidence="3 4" key="1">
    <citation type="submission" date="2024-02" db="EMBL/GenBank/DDBJ databases">
        <authorList>
            <person name="Chen Y."/>
            <person name="Shah S."/>
            <person name="Dougan E. K."/>
            <person name="Thang M."/>
            <person name="Chan C."/>
        </authorList>
    </citation>
    <scope>NUCLEOTIDE SEQUENCE [LARGE SCALE GENOMIC DNA]</scope>
</reference>
<keyword evidence="2" id="KW-0472">Membrane</keyword>